<dbReference type="EMBL" id="BSEL01000004">
    <property type="protein sequence ID" value="GLJ67577.1"/>
    <property type="molecule type" value="Genomic_DNA"/>
</dbReference>
<organism evidence="1 2">
    <name type="scientific">Nocardioides luteus</name>
    <dbReference type="NCBI Taxonomy" id="1844"/>
    <lineage>
        <taxon>Bacteria</taxon>
        <taxon>Bacillati</taxon>
        <taxon>Actinomycetota</taxon>
        <taxon>Actinomycetes</taxon>
        <taxon>Propionibacteriales</taxon>
        <taxon>Nocardioidaceae</taxon>
        <taxon>Nocardioides</taxon>
    </lineage>
</organism>
<keyword evidence="2" id="KW-1185">Reference proteome</keyword>
<gene>
    <name evidence="1" type="ORF">GCM10017579_16130</name>
</gene>
<name>A0ABQ5SVR8_9ACTN</name>
<comment type="caution">
    <text evidence="1">The sequence shown here is derived from an EMBL/GenBank/DDBJ whole genome shotgun (WGS) entry which is preliminary data.</text>
</comment>
<protein>
    <submittedName>
        <fullName evidence="1">Uncharacterized protein</fullName>
    </submittedName>
</protein>
<sequence length="197" mass="21846">MSFTFDVHPRHASWLAKSFPRGSWEPVSRLLRMGPDGFEAYARVLALPDPEFEGQSENDVDDDETLDEGVADIGIVGATVQVMSEAAGERLFFLLWEGWPYRPGLPDKRLVQVAGIRQYVLAQGTQAGWRSWMGPTQNRDYPPGFVWPADRSWCIAYDTDSHFAGVGGSSEAIGRLLEDPRMTVVPEGTTGLPPAYE</sequence>
<dbReference type="Proteomes" id="UP001142292">
    <property type="component" value="Unassembled WGS sequence"/>
</dbReference>
<proteinExistence type="predicted"/>
<dbReference type="RefSeq" id="WP_189117746.1">
    <property type="nucleotide sequence ID" value="NZ_BMRK01000004.1"/>
</dbReference>
<evidence type="ECO:0000313" key="2">
    <source>
        <dbReference type="Proteomes" id="UP001142292"/>
    </source>
</evidence>
<reference evidence="1" key="2">
    <citation type="submission" date="2023-01" db="EMBL/GenBank/DDBJ databases">
        <authorList>
            <person name="Sun Q."/>
            <person name="Evtushenko L."/>
        </authorList>
    </citation>
    <scope>NUCLEOTIDE SEQUENCE</scope>
    <source>
        <strain evidence="1">VKM Ac-1246</strain>
    </source>
</reference>
<accession>A0ABQ5SVR8</accession>
<evidence type="ECO:0000313" key="1">
    <source>
        <dbReference type="EMBL" id="GLJ67577.1"/>
    </source>
</evidence>
<reference evidence="1" key="1">
    <citation type="journal article" date="2014" name="Int. J. Syst. Evol. Microbiol.">
        <title>Complete genome of a new Firmicutes species belonging to the dominant human colonic microbiota ('Ruminococcus bicirculans') reveals two chromosomes and a selective capacity to utilize plant glucans.</title>
        <authorList>
            <consortium name="NISC Comparative Sequencing Program"/>
            <person name="Wegmann U."/>
            <person name="Louis P."/>
            <person name="Goesmann A."/>
            <person name="Henrissat B."/>
            <person name="Duncan S.H."/>
            <person name="Flint H.J."/>
        </authorList>
    </citation>
    <scope>NUCLEOTIDE SEQUENCE</scope>
    <source>
        <strain evidence="1">VKM Ac-1246</strain>
    </source>
</reference>